<accession>A0A9D4QZL0</accession>
<dbReference type="AlphaFoldDB" id="A0A9D4QZL0"/>
<sequence>MVTIRNELQTLQEKLQESVTVDVTKLLQQQSTVNTNTANIAALQLIVDAIGKKQIQHTTALTDLETLGAHNTVGLNGTQSYCNNYLKRIIIPYLMESYPRAMARLYNNQIGLFNAVNSLHISQGMRPVMLVHGQPSLYQPNTGPPKDTKKFDPVMTTTQFKTIGVNPDVVQDAIKSDTDASKALDTMRRTLVGNIPVLNQSWTPLLQVTDIPLTVTDKADQAGDQPWQL</sequence>
<gene>
    <name evidence="1" type="ORF">DPMN_090210</name>
</gene>
<reference evidence="1" key="1">
    <citation type="journal article" date="2019" name="bioRxiv">
        <title>The Genome of the Zebra Mussel, Dreissena polymorpha: A Resource for Invasive Species Research.</title>
        <authorList>
            <person name="McCartney M.A."/>
            <person name="Auch B."/>
            <person name="Kono T."/>
            <person name="Mallez S."/>
            <person name="Zhang Y."/>
            <person name="Obille A."/>
            <person name="Becker A."/>
            <person name="Abrahante J.E."/>
            <person name="Garbe J."/>
            <person name="Badalamenti J.P."/>
            <person name="Herman A."/>
            <person name="Mangelson H."/>
            <person name="Liachko I."/>
            <person name="Sullivan S."/>
            <person name="Sone E.D."/>
            <person name="Koren S."/>
            <person name="Silverstein K.A.T."/>
            <person name="Beckman K.B."/>
            <person name="Gohl D.M."/>
        </authorList>
    </citation>
    <scope>NUCLEOTIDE SEQUENCE</scope>
    <source>
        <strain evidence="1">Duluth1</strain>
        <tissue evidence="1">Whole animal</tissue>
    </source>
</reference>
<reference evidence="1" key="2">
    <citation type="submission" date="2020-11" db="EMBL/GenBank/DDBJ databases">
        <authorList>
            <person name="McCartney M.A."/>
            <person name="Auch B."/>
            <person name="Kono T."/>
            <person name="Mallez S."/>
            <person name="Becker A."/>
            <person name="Gohl D.M."/>
            <person name="Silverstein K.A.T."/>
            <person name="Koren S."/>
            <person name="Bechman K.B."/>
            <person name="Herman A."/>
            <person name="Abrahante J.E."/>
            <person name="Garbe J."/>
        </authorList>
    </citation>
    <scope>NUCLEOTIDE SEQUENCE</scope>
    <source>
        <strain evidence="1">Duluth1</strain>
        <tissue evidence="1">Whole animal</tissue>
    </source>
</reference>
<evidence type="ECO:0000313" key="1">
    <source>
        <dbReference type="EMBL" id="KAH3847875.1"/>
    </source>
</evidence>
<dbReference type="EMBL" id="JAIWYP010000003">
    <property type="protein sequence ID" value="KAH3847875.1"/>
    <property type="molecule type" value="Genomic_DNA"/>
</dbReference>
<proteinExistence type="predicted"/>
<protein>
    <submittedName>
        <fullName evidence="1">Uncharacterized protein</fullName>
    </submittedName>
</protein>
<name>A0A9D4QZL0_DREPO</name>
<organism evidence="1 2">
    <name type="scientific">Dreissena polymorpha</name>
    <name type="common">Zebra mussel</name>
    <name type="synonym">Mytilus polymorpha</name>
    <dbReference type="NCBI Taxonomy" id="45954"/>
    <lineage>
        <taxon>Eukaryota</taxon>
        <taxon>Metazoa</taxon>
        <taxon>Spiralia</taxon>
        <taxon>Lophotrochozoa</taxon>
        <taxon>Mollusca</taxon>
        <taxon>Bivalvia</taxon>
        <taxon>Autobranchia</taxon>
        <taxon>Heteroconchia</taxon>
        <taxon>Euheterodonta</taxon>
        <taxon>Imparidentia</taxon>
        <taxon>Neoheterodontei</taxon>
        <taxon>Myida</taxon>
        <taxon>Dreissenoidea</taxon>
        <taxon>Dreissenidae</taxon>
        <taxon>Dreissena</taxon>
    </lineage>
</organism>
<comment type="caution">
    <text evidence="1">The sequence shown here is derived from an EMBL/GenBank/DDBJ whole genome shotgun (WGS) entry which is preliminary data.</text>
</comment>
<dbReference type="Proteomes" id="UP000828390">
    <property type="component" value="Unassembled WGS sequence"/>
</dbReference>
<evidence type="ECO:0000313" key="2">
    <source>
        <dbReference type="Proteomes" id="UP000828390"/>
    </source>
</evidence>
<keyword evidence="2" id="KW-1185">Reference proteome</keyword>